<dbReference type="OrthoDB" id="10006939at2759"/>
<dbReference type="InterPro" id="IPR036397">
    <property type="entry name" value="RNaseH_sf"/>
</dbReference>
<dbReference type="Gene3D" id="3.30.420.10">
    <property type="entry name" value="Ribonuclease H-like superfamily/Ribonuclease H"/>
    <property type="match status" value="1"/>
</dbReference>
<gene>
    <name evidence="1" type="ORF">BV898_17502</name>
</gene>
<evidence type="ECO:0000313" key="1">
    <source>
        <dbReference type="EMBL" id="OWA53067.1"/>
    </source>
</evidence>
<organism evidence="1 2">
    <name type="scientific">Hypsibius exemplaris</name>
    <name type="common">Freshwater tardigrade</name>
    <dbReference type="NCBI Taxonomy" id="2072580"/>
    <lineage>
        <taxon>Eukaryota</taxon>
        <taxon>Metazoa</taxon>
        <taxon>Ecdysozoa</taxon>
        <taxon>Tardigrada</taxon>
        <taxon>Eutardigrada</taxon>
        <taxon>Parachela</taxon>
        <taxon>Hypsibioidea</taxon>
        <taxon>Hypsibiidae</taxon>
        <taxon>Hypsibius</taxon>
    </lineage>
</organism>
<dbReference type="AlphaFoldDB" id="A0A9X6NF63"/>
<evidence type="ECO:0000313" key="2">
    <source>
        <dbReference type="Proteomes" id="UP000192578"/>
    </source>
</evidence>
<reference evidence="2" key="1">
    <citation type="submission" date="2017-01" db="EMBL/GenBank/DDBJ databases">
        <title>Comparative genomics of anhydrobiosis in the tardigrade Hypsibius dujardini.</title>
        <authorList>
            <person name="Yoshida Y."/>
            <person name="Koutsovoulos G."/>
            <person name="Laetsch D."/>
            <person name="Stevens L."/>
            <person name="Kumar S."/>
            <person name="Horikawa D."/>
            <person name="Ishino K."/>
            <person name="Komine S."/>
            <person name="Tomita M."/>
            <person name="Blaxter M."/>
            <person name="Arakawa K."/>
        </authorList>
    </citation>
    <scope>NUCLEOTIDE SEQUENCE [LARGE SCALE GENOMIC DNA]</scope>
    <source>
        <strain evidence="2">Z151</strain>
    </source>
</reference>
<sequence>MVDAIEKDLSGPNPLTRFALSLNSRKWKNIVTIDEAWVYLTDVNGIQKIYYKFRRERSPGSWTEFWKESHPKGVTFLVGVCSRGKTALCFVKPGAKINMLQRNLPESPKNGLKIPESSSFRKSTGWAIALTWPPGSFM</sequence>
<dbReference type="GO" id="GO:0003676">
    <property type="term" value="F:nucleic acid binding"/>
    <property type="evidence" value="ECO:0007669"/>
    <property type="project" value="InterPro"/>
</dbReference>
<accession>A0A9X6NF63</accession>
<dbReference type="Proteomes" id="UP000192578">
    <property type="component" value="Unassembled WGS sequence"/>
</dbReference>
<protein>
    <submittedName>
        <fullName evidence="1">Uncharacterized protein</fullName>
    </submittedName>
</protein>
<name>A0A9X6NF63_HYPEX</name>
<comment type="caution">
    <text evidence="1">The sequence shown here is derived from an EMBL/GenBank/DDBJ whole genome shotgun (WGS) entry which is preliminary data.</text>
</comment>
<proteinExistence type="predicted"/>
<keyword evidence="2" id="KW-1185">Reference proteome</keyword>
<dbReference type="EMBL" id="MTYJ01000301">
    <property type="protein sequence ID" value="OWA53067.1"/>
    <property type="molecule type" value="Genomic_DNA"/>
</dbReference>